<dbReference type="Proteomes" id="UP000565262">
    <property type="component" value="Unassembled WGS sequence"/>
</dbReference>
<reference evidence="4 5" key="1">
    <citation type="submission" date="2020-08" db="EMBL/GenBank/DDBJ databases">
        <title>Oceanospirillum sp. nov. isolated from marine sediment.</title>
        <authorList>
            <person name="Ji X."/>
        </authorList>
    </citation>
    <scope>NUCLEOTIDE SEQUENCE [LARGE SCALE GENOMIC DNA]</scope>
    <source>
        <strain evidence="4 5">D5</strain>
    </source>
</reference>
<name>A0A839IUM6_9GAMM</name>
<dbReference type="GO" id="GO:0003677">
    <property type="term" value="F:DNA binding"/>
    <property type="evidence" value="ECO:0007669"/>
    <property type="project" value="UniProtKB-UniRule"/>
</dbReference>
<keyword evidence="1 2" id="KW-0238">DNA-binding</keyword>
<evidence type="ECO:0000256" key="2">
    <source>
        <dbReference type="PROSITE-ProRule" id="PRU00335"/>
    </source>
</evidence>
<dbReference type="PRINTS" id="PR00455">
    <property type="entry name" value="HTHTETR"/>
</dbReference>
<dbReference type="AlphaFoldDB" id="A0A839IUM6"/>
<gene>
    <name evidence="4" type="ORF">H4O21_16110</name>
</gene>
<dbReference type="Pfam" id="PF00440">
    <property type="entry name" value="TetR_N"/>
    <property type="match status" value="1"/>
</dbReference>
<protein>
    <submittedName>
        <fullName evidence="4">TetR/AcrR family transcriptional regulator</fullName>
    </submittedName>
</protein>
<dbReference type="RefSeq" id="WP_182809901.1">
    <property type="nucleotide sequence ID" value="NZ_JACJFM010000023.1"/>
</dbReference>
<keyword evidence="5" id="KW-1185">Reference proteome</keyword>
<sequence>MKTKERIVHAALELFNTHGERKITTNHIAAHLDISPGNLYYHYRNKSDIIARIFDQYEDTVADLFDLPADRPITLEDRAALLEKLLGIIWDYRFMHRDLVGMLANDENLQQRYKAFAESNIQRTEQIYRIMTASGFMVLREDQYKPLALNVWMLFTGWTTFLRTARGLTEEEITQEQLFSVIYQLTYLEMPYLTEATREETERLLEHFQPE</sequence>
<comment type="caution">
    <text evidence="4">The sequence shown here is derived from an EMBL/GenBank/DDBJ whole genome shotgun (WGS) entry which is preliminary data.</text>
</comment>
<dbReference type="InterPro" id="IPR025722">
    <property type="entry name" value="TetR"/>
</dbReference>
<evidence type="ECO:0000259" key="3">
    <source>
        <dbReference type="PROSITE" id="PS50977"/>
    </source>
</evidence>
<dbReference type="Gene3D" id="1.10.357.10">
    <property type="entry name" value="Tetracycline Repressor, domain 2"/>
    <property type="match status" value="1"/>
</dbReference>
<dbReference type="Pfam" id="PF13972">
    <property type="entry name" value="TetR"/>
    <property type="match status" value="1"/>
</dbReference>
<feature type="DNA-binding region" description="H-T-H motif" evidence="2">
    <location>
        <begin position="24"/>
        <end position="43"/>
    </location>
</feature>
<feature type="domain" description="HTH tetR-type" evidence="3">
    <location>
        <begin position="1"/>
        <end position="61"/>
    </location>
</feature>
<dbReference type="PANTHER" id="PTHR43479">
    <property type="entry name" value="ACREF/ENVCD OPERON REPRESSOR-RELATED"/>
    <property type="match status" value="1"/>
</dbReference>
<dbReference type="EMBL" id="JACJFM010000023">
    <property type="protein sequence ID" value="MBB1488127.1"/>
    <property type="molecule type" value="Genomic_DNA"/>
</dbReference>
<dbReference type="PROSITE" id="PS50977">
    <property type="entry name" value="HTH_TETR_2"/>
    <property type="match status" value="1"/>
</dbReference>
<evidence type="ECO:0000313" key="5">
    <source>
        <dbReference type="Proteomes" id="UP000565262"/>
    </source>
</evidence>
<dbReference type="InterPro" id="IPR050624">
    <property type="entry name" value="HTH-type_Tx_Regulator"/>
</dbReference>
<evidence type="ECO:0000256" key="1">
    <source>
        <dbReference type="ARBA" id="ARBA00023125"/>
    </source>
</evidence>
<dbReference type="InterPro" id="IPR009057">
    <property type="entry name" value="Homeodomain-like_sf"/>
</dbReference>
<proteinExistence type="predicted"/>
<accession>A0A839IUM6</accession>
<evidence type="ECO:0000313" key="4">
    <source>
        <dbReference type="EMBL" id="MBB1488127.1"/>
    </source>
</evidence>
<organism evidence="4 5">
    <name type="scientific">Oceanospirillum sediminis</name>
    <dbReference type="NCBI Taxonomy" id="2760088"/>
    <lineage>
        <taxon>Bacteria</taxon>
        <taxon>Pseudomonadati</taxon>
        <taxon>Pseudomonadota</taxon>
        <taxon>Gammaproteobacteria</taxon>
        <taxon>Oceanospirillales</taxon>
        <taxon>Oceanospirillaceae</taxon>
        <taxon>Oceanospirillum</taxon>
    </lineage>
</organism>
<dbReference type="PANTHER" id="PTHR43479:SF12">
    <property type="entry name" value="TRANSCRIPTIONAL REGULATORY PROTEIN"/>
    <property type="match status" value="1"/>
</dbReference>
<dbReference type="InterPro" id="IPR001647">
    <property type="entry name" value="HTH_TetR"/>
</dbReference>
<dbReference type="SUPFAM" id="SSF46689">
    <property type="entry name" value="Homeodomain-like"/>
    <property type="match status" value="1"/>
</dbReference>